<proteinExistence type="predicted"/>
<organism evidence="3">
    <name type="scientific">Cladocopium goreaui</name>
    <dbReference type="NCBI Taxonomy" id="2562237"/>
    <lineage>
        <taxon>Eukaryota</taxon>
        <taxon>Sar</taxon>
        <taxon>Alveolata</taxon>
        <taxon>Dinophyceae</taxon>
        <taxon>Suessiales</taxon>
        <taxon>Symbiodiniaceae</taxon>
        <taxon>Cladocopium</taxon>
    </lineage>
</organism>
<reference evidence="4" key="2">
    <citation type="submission" date="2024-04" db="EMBL/GenBank/DDBJ databases">
        <authorList>
            <person name="Chen Y."/>
            <person name="Shah S."/>
            <person name="Dougan E. K."/>
            <person name="Thang M."/>
            <person name="Chan C."/>
        </authorList>
    </citation>
    <scope>NUCLEOTIDE SEQUENCE [LARGE SCALE GENOMIC DNA]</scope>
</reference>
<feature type="compositionally biased region" description="Pro residues" evidence="1">
    <location>
        <begin position="879"/>
        <end position="896"/>
    </location>
</feature>
<feature type="compositionally biased region" description="Basic and acidic residues" evidence="1">
    <location>
        <begin position="936"/>
        <end position="955"/>
    </location>
</feature>
<feature type="compositionally biased region" description="Basic and acidic residues" evidence="1">
    <location>
        <begin position="969"/>
        <end position="985"/>
    </location>
</feature>
<feature type="transmembrane region" description="Helical" evidence="2">
    <location>
        <begin position="15"/>
        <end position="35"/>
    </location>
</feature>
<evidence type="ECO:0000256" key="1">
    <source>
        <dbReference type="SAM" id="MobiDB-lite"/>
    </source>
</evidence>
<dbReference type="EMBL" id="CAMXCT020006335">
    <property type="protein sequence ID" value="CAL1167809.1"/>
    <property type="molecule type" value="Genomic_DNA"/>
</dbReference>
<evidence type="ECO:0000313" key="3">
    <source>
        <dbReference type="EMBL" id="CAI4014434.1"/>
    </source>
</evidence>
<feature type="compositionally biased region" description="Low complexity" evidence="1">
    <location>
        <begin position="790"/>
        <end position="800"/>
    </location>
</feature>
<comment type="caution">
    <text evidence="3">The sequence shown here is derived from an EMBL/GenBank/DDBJ whole genome shotgun (WGS) entry which is preliminary data.</text>
</comment>
<feature type="region of interest" description="Disordered" evidence="1">
    <location>
        <begin position="771"/>
        <end position="823"/>
    </location>
</feature>
<feature type="transmembrane region" description="Helical" evidence="2">
    <location>
        <begin position="143"/>
        <end position="168"/>
    </location>
</feature>
<feature type="compositionally biased region" description="Basic and acidic residues" evidence="1">
    <location>
        <begin position="1130"/>
        <end position="1151"/>
    </location>
</feature>
<feature type="transmembrane region" description="Helical" evidence="2">
    <location>
        <begin position="287"/>
        <end position="308"/>
    </location>
</feature>
<dbReference type="EMBL" id="CAMXCT010006335">
    <property type="protein sequence ID" value="CAI4014434.1"/>
    <property type="molecule type" value="Genomic_DNA"/>
</dbReference>
<feature type="region of interest" description="Disordered" evidence="1">
    <location>
        <begin position="329"/>
        <end position="381"/>
    </location>
</feature>
<dbReference type="EMBL" id="CAMXCT030006335">
    <property type="protein sequence ID" value="CAL4801746.1"/>
    <property type="molecule type" value="Genomic_DNA"/>
</dbReference>
<evidence type="ECO:0000313" key="4">
    <source>
        <dbReference type="EMBL" id="CAL1167809.1"/>
    </source>
</evidence>
<sequence>MMFWSPDHGQLFEDWVLILLLACSTVTFFLVHHALEVEEPLDEAEDMLEESHTLRRSTRSERTYRETCLMIDAELCRPAMHAAIRGWNGRLLVHRRHLERVRIFAYVALLLFIPLMVEMIVFATWKGEVFREWLFYGSLTYQAIFAAAAGNYTNMLWEEVASCGIFLVGMHPLPRHCWKLFVTLMAYLLRDFLFLFILVVGAKMWLPGLGMAALLWEAPMVPLLYREACMATNRPAWWMLENASPLWRFAVVLLICVRLPLIVLLVITAVYLETPSDSSAVVLGIRLSFHVAAGLLVLGGMLHLVVLWQQYRADSQWIKQAKALGWPAAAKNGTRNPQQEGDEGEGMQPKKSLFSCCATPKTTRKSQRNSRRDLLDAKESKAKDVTEALPVCTLQQLPEVPKEQNVAEMQTVTATGSAMAAQHEPREALVLRSYSFTGVVLRGLPSVDSIKGMRNRLPNNGGLWRSHAPSVQWAHYHYSVVEAVPTRAATLAPEAAEASEEVPEVEPVQLLPEAPPTGVLQAAGEAPVPVFAKRPPPSAPGSSMGSQMASALDEPAQLGGYAQEATGFCAHPVPDPEVEQAVPKAWRPSWLTDEEAAILCQPGAAEALEAQAREAAENTAKLSMQEQEHFDFDDTWQDPAMDEWEDPTWAADSWQAQVGYMGIQDMRKEAPQLVPSGGPSEESAAAKPGSAPVHAGFLPEAKHPAGPRVVPVRPHLPKAGQVAGTPTHLGQLGVDPSWESQSQAPGVAPTSGPCSDAAQMPAVRPRLMMTLNGPRPPPPRAPPWGGEGGSVSSSAGGPNPLRSVPPRPMVGARMPRPPSAPPPPELLNNLAHATAAPKAVAEGVDRSRSDDANDVGMEMGMQMPAGMEMPMGMEMPFDPMAPLPPPPPPPLPPPPLEQDEEFTVRMTAASKGAPISPPVSLRHSNSVSLRRRRHGEARSPDARPEHERSFADRSRSRSRRRERRTSTRGYDRDLQRRGDRGEHRGRDRHSRLGAQSRSRGGRHSHRRDDRDDRDEVGKRVVSLDDIVGTNENICLDDKFSDGRPLTELVDLLLLGEVDPLKDDFLMLECTRVEGRLRTADNKRLACLREWARRINRPVDIRVEVTETYGEKHYVSAFLQHYTTESGNLPRVRDGRPHYHQEDEDRGLDRRRPIGAIGRKRPRAGQRTMLWDAMRCPQGNSS</sequence>
<feature type="region of interest" description="Disordered" evidence="1">
    <location>
        <begin position="1128"/>
        <end position="1155"/>
    </location>
</feature>
<feature type="region of interest" description="Disordered" evidence="1">
    <location>
        <begin position="872"/>
        <end position="1015"/>
    </location>
</feature>
<feature type="compositionally biased region" description="Basic and acidic residues" evidence="1">
    <location>
        <begin position="1006"/>
        <end position="1015"/>
    </location>
</feature>
<dbReference type="OrthoDB" id="444616at2759"/>
<evidence type="ECO:0000256" key="2">
    <source>
        <dbReference type="SAM" id="Phobius"/>
    </source>
</evidence>
<evidence type="ECO:0000313" key="5">
    <source>
        <dbReference type="Proteomes" id="UP001152797"/>
    </source>
</evidence>
<name>A0A9P1DS32_9DINO</name>
<feature type="transmembrane region" description="Helical" evidence="2">
    <location>
        <begin position="246"/>
        <end position="272"/>
    </location>
</feature>
<accession>A0A9P1DS32</accession>
<feature type="transmembrane region" description="Helical" evidence="2">
    <location>
        <begin position="103"/>
        <end position="123"/>
    </location>
</feature>
<keyword evidence="2" id="KW-0472">Membrane</keyword>
<keyword evidence="2" id="KW-1133">Transmembrane helix</keyword>
<keyword evidence="2" id="KW-0812">Transmembrane</keyword>
<feature type="compositionally biased region" description="Basic and acidic residues" evidence="1">
    <location>
        <begin position="370"/>
        <end position="381"/>
    </location>
</feature>
<reference evidence="3" key="1">
    <citation type="submission" date="2022-10" db="EMBL/GenBank/DDBJ databases">
        <authorList>
            <person name="Chen Y."/>
            <person name="Dougan E. K."/>
            <person name="Chan C."/>
            <person name="Rhodes N."/>
            <person name="Thang M."/>
        </authorList>
    </citation>
    <scope>NUCLEOTIDE SEQUENCE</scope>
</reference>
<protein>
    <submittedName>
        <fullName evidence="3">Uncharacterized protein</fullName>
    </submittedName>
</protein>
<feature type="region of interest" description="Disordered" evidence="1">
    <location>
        <begin position="670"/>
        <end position="758"/>
    </location>
</feature>
<gene>
    <name evidence="3" type="ORF">C1SCF055_LOCUS39337</name>
</gene>
<keyword evidence="5" id="KW-1185">Reference proteome</keyword>
<dbReference type="Proteomes" id="UP001152797">
    <property type="component" value="Unassembled WGS sequence"/>
</dbReference>
<dbReference type="AlphaFoldDB" id="A0A9P1DS32"/>